<dbReference type="InterPro" id="IPR000873">
    <property type="entry name" value="AMP-dep_synth/lig_dom"/>
</dbReference>
<feature type="domain" description="AMP-binding enzyme C-terminal" evidence="4">
    <location>
        <begin position="413"/>
        <end position="490"/>
    </location>
</feature>
<dbReference type="InterPro" id="IPR020845">
    <property type="entry name" value="AMP-binding_CS"/>
</dbReference>
<gene>
    <name evidence="5" type="primary">lcfB</name>
    <name evidence="5" type="ORF">ab3b_01895</name>
</gene>
<dbReference type="InterPro" id="IPR042099">
    <property type="entry name" value="ANL_N_sf"/>
</dbReference>
<dbReference type="PANTHER" id="PTHR43201">
    <property type="entry name" value="ACYL-COA SYNTHETASE"/>
    <property type="match status" value="1"/>
</dbReference>
<dbReference type="PATRIC" id="fig|137591.24.peg.1837"/>
<comment type="similarity">
    <text evidence="1">Belongs to the ATP-dependent AMP-binding enzyme family.</text>
</comment>
<dbReference type="InterPro" id="IPR025110">
    <property type="entry name" value="AMP-bd_C"/>
</dbReference>
<dbReference type="Pfam" id="PF13193">
    <property type="entry name" value="AMP-binding_C"/>
    <property type="match status" value="1"/>
</dbReference>
<evidence type="ECO:0000313" key="6">
    <source>
        <dbReference type="Proteomes" id="UP000032289"/>
    </source>
</evidence>
<dbReference type="Pfam" id="PF00501">
    <property type="entry name" value="AMP-binding"/>
    <property type="match status" value="1"/>
</dbReference>
<dbReference type="EC" id="6.2.1.3" evidence="5"/>
<evidence type="ECO:0000256" key="1">
    <source>
        <dbReference type="ARBA" id="ARBA00006432"/>
    </source>
</evidence>
<evidence type="ECO:0000313" key="5">
    <source>
        <dbReference type="EMBL" id="KIU21650.1"/>
    </source>
</evidence>
<feature type="domain" description="AMP-dependent synthetase/ligase" evidence="3">
    <location>
        <begin position="9"/>
        <end position="364"/>
    </location>
</feature>
<name>A0A0D1LND7_9LACO</name>
<dbReference type="AlphaFoldDB" id="A0A0D1LND7"/>
<accession>A0A0D1LND7</accession>
<comment type="caution">
    <text evidence="5">The sequence shown here is derived from an EMBL/GenBank/DDBJ whole genome shotgun (WGS) entry which is preliminary data.</text>
</comment>
<dbReference type="PROSITE" id="PS00455">
    <property type="entry name" value="AMP_BINDING"/>
    <property type="match status" value="1"/>
</dbReference>
<organism evidence="5 6">
    <name type="scientific">Weissella cibaria</name>
    <dbReference type="NCBI Taxonomy" id="137591"/>
    <lineage>
        <taxon>Bacteria</taxon>
        <taxon>Bacillati</taxon>
        <taxon>Bacillota</taxon>
        <taxon>Bacilli</taxon>
        <taxon>Lactobacillales</taxon>
        <taxon>Lactobacillaceae</taxon>
        <taxon>Weissella</taxon>
    </lineage>
</organism>
<dbReference type="PANTHER" id="PTHR43201:SF5">
    <property type="entry name" value="MEDIUM-CHAIN ACYL-COA LIGASE ACSF2, MITOCHONDRIAL"/>
    <property type="match status" value="1"/>
</dbReference>
<dbReference type="Proteomes" id="UP000032289">
    <property type="component" value="Unassembled WGS sequence"/>
</dbReference>
<proteinExistence type="inferred from homology"/>
<sequence length="502" mass="54605">MTVLTSGLKAQLTAHADDVMLVSLADGRQYTGQQVTALVEQMKQTLVAQAIGAGDVVLIALANHWIYPILEQALWEIGAIAHPVAPTSGVREILDEFADYHYAAGIFAESFRPALATQPDFLDQMFAIHEQPVYFYRYRQGEAFQNGMTLSDDSPAVILNTSGSTGKPKRVGLTHAQLANSAHHIAASQRLTNQDATMVVMPMFHVNAQVIAMLSTRLSGGKLVVAEKFSASKFWEAVADHQVTWVSIVPTIVQMLQQNERARTAFKRRQADVQLKYVRSASFSLPAEQLAAFQDQYGIPVIEGYGMTEAASLIALNPFDAPKPGTVGLPVATEIALLVDNQVTNAPNQTGEILLRGDHVITDYVDSKPSAFHDGWLRTGDLGRFDDDGYLKIVGRIKDIISRGGEKVTPAAIEATLRQLDFVADVVVVGTPDTLYGEAVTAVVIPTATDLTETEMTTKLLEYASMQLSQPARPTQVFFVADYPRNPTGKVIRPQLAATIGK</sequence>
<dbReference type="InterPro" id="IPR045851">
    <property type="entry name" value="AMP-bd_C_sf"/>
</dbReference>
<dbReference type="EMBL" id="JWHT01000047">
    <property type="protein sequence ID" value="KIU21650.1"/>
    <property type="molecule type" value="Genomic_DNA"/>
</dbReference>
<dbReference type="SUPFAM" id="SSF56801">
    <property type="entry name" value="Acetyl-CoA synthetase-like"/>
    <property type="match status" value="1"/>
</dbReference>
<evidence type="ECO:0000259" key="3">
    <source>
        <dbReference type="Pfam" id="PF00501"/>
    </source>
</evidence>
<evidence type="ECO:0000256" key="2">
    <source>
        <dbReference type="ARBA" id="ARBA00022598"/>
    </source>
</evidence>
<evidence type="ECO:0000259" key="4">
    <source>
        <dbReference type="Pfam" id="PF13193"/>
    </source>
</evidence>
<reference evidence="5 6" key="1">
    <citation type="journal article" date="2015" name="Microbiology (Mosc.)">
        <title>Genomics of the Weissella cibaria species with an examination of its metabolic traits.</title>
        <authorList>
            <person name="Lynch K.M."/>
            <person name="Lucid A."/>
            <person name="Arendt E.K."/>
            <person name="Sleator R.D."/>
            <person name="Lucey B."/>
            <person name="Coffey A."/>
        </authorList>
    </citation>
    <scope>NUCLEOTIDE SEQUENCE [LARGE SCALE GENOMIC DNA]</scope>
    <source>
        <strain evidence="5 6">AB3b</strain>
    </source>
</reference>
<protein>
    <submittedName>
        <fullName evidence="5">LcfB protein</fullName>
        <ecNumber evidence="5">6.2.1.3</ecNumber>
    </submittedName>
</protein>
<dbReference type="GO" id="GO:0004467">
    <property type="term" value="F:long-chain fatty acid-CoA ligase activity"/>
    <property type="evidence" value="ECO:0007669"/>
    <property type="project" value="UniProtKB-EC"/>
</dbReference>
<dbReference type="GO" id="GO:0031956">
    <property type="term" value="F:medium-chain fatty acid-CoA ligase activity"/>
    <property type="evidence" value="ECO:0007669"/>
    <property type="project" value="TreeGrafter"/>
</dbReference>
<keyword evidence="2 5" id="KW-0436">Ligase</keyword>
<dbReference type="Gene3D" id="3.40.50.12780">
    <property type="entry name" value="N-terminal domain of ligase-like"/>
    <property type="match status" value="1"/>
</dbReference>
<dbReference type="RefSeq" id="WP_043941679.1">
    <property type="nucleotide sequence ID" value="NZ_JWHT01000047.1"/>
</dbReference>
<dbReference type="Gene3D" id="3.30.300.30">
    <property type="match status" value="1"/>
</dbReference>